<name>A0ACC5PVU6_ENTAG</name>
<reference evidence="1 2" key="1">
    <citation type="journal article" date="2020" name="FEMS Microbiol. Ecol.">
        <title>Temporal dynamics of bacterial communities during seed development and maturation.</title>
        <authorList>
            <person name="Chesneau G."/>
            <person name="Torres-Cortes G."/>
            <person name="Briand M."/>
            <person name="Darrasse A."/>
            <person name="Preveaux A."/>
            <person name="Marais C."/>
            <person name="Jacques M.A."/>
            <person name="Shade A."/>
            <person name="Barret M."/>
        </authorList>
    </citation>
    <scope>NUCLEOTIDE SEQUENCE [LARGE SCALE GENOMIC DNA]</scope>
    <source>
        <strain evidence="1 2">CFBP13709</strain>
    </source>
</reference>
<gene>
    <name evidence="1" type="ORF">IFT41_24855</name>
</gene>
<proteinExistence type="predicted"/>
<evidence type="ECO:0000313" key="1">
    <source>
        <dbReference type="EMBL" id="MBD8129327.1"/>
    </source>
</evidence>
<comment type="caution">
    <text evidence="1">The sequence shown here is derived from an EMBL/GenBank/DDBJ whole genome shotgun (WGS) entry which is preliminary data.</text>
</comment>
<accession>A0ACC5PVU6</accession>
<dbReference type="EMBL" id="JACYNR010000067">
    <property type="protein sequence ID" value="MBD8129327.1"/>
    <property type="molecule type" value="Genomic_DNA"/>
</dbReference>
<sequence>MMKNRLLPYYLVDLDPSKRQTEILDTLFKAPLIIQKLIDGLLEKEVDTSTFLLTNKEVFYSALGPENWNRYFSFLRIFVEHYQNTDMVELELPMGEGCSLSASNKVFINSLSLGLINPTSERRVLMLRQWKQIEGLRYLPAFSVVLFDGKYYAKVKYSETDFHLRINKDLSKELEGTLDVLIGRALVKELKESKSYARVEISDPSGEFIYGQAVNHAHRRDPRKKWS</sequence>
<organism evidence="1 2">
    <name type="scientific">Enterobacter agglomerans</name>
    <name type="common">Erwinia herbicola</name>
    <name type="synonym">Pantoea agglomerans</name>
    <dbReference type="NCBI Taxonomy" id="549"/>
    <lineage>
        <taxon>Bacteria</taxon>
        <taxon>Pseudomonadati</taxon>
        <taxon>Pseudomonadota</taxon>
        <taxon>Gammaproteobacteria</taxon>
        <taxon>Enterobacterales</taxon>
        <taxon>Erwiniaceae</taxon>
        <taxon>Pantoea</taxon>
        <taxon>Pantoea agglomerans group</taxon>
    </lineage>
</organism>
<evidence type="ECO:0000313" key="2">
    <source>
        <dbReference type="Proteomes" id="UP000610459"/>
    </source>
</evidence>
<protein>
    <submittedName>
        <fullName evidence="1">Uncharacterized protein</fullName>
    </submittedName>
</protein>
<dbReference type="Proteomes" id="UP000610459">
    <property type="component" value="Unassembled WGS sequence"/>
</dbReference>
<keyword evidence="2" id="KW-1185">Reference proteome</keyword>